<protein>
    <submittedName>
        <fullName evidence="12">Metal-dependent hydrolase</fullName>
    </submittedName>
</protein>
<keyword evidence="8 10" id="KW-1133">Transmembrane helix</keyword>
<dbReference type="CDD" id="cd06581">
    <property type="entry name" value="TM_PBP1_LivM_like"/>
    <property type="match status" value="1"/>
</dbReference>
<dbReference type="Gene3D" id="3.40.50.300">
    <property type="entry name" value="P-loop containing nucleotide triphosphate hydrolases"/>
    <property type="match status" value="1"/>
</dbReference>
<feature type="transmembrane region" description="Helical" evidence="10">
    <location>
        <begin position="163"/>
        <end position="182"/>
    </location>
</feature>
<dbReference type="Pfam" id="PF12399">
    <property type="entry name" value="BCA_ABC_TP_C"/>
    <property type="match status" value="1"/>
</dbReference>
<keyword evidence="4" id="KW-0997">Cell inner membrane</keyword>
<evidence type="ECO:0000256" key="6">
    <source>
        <dbReference type="ARBA" id="ARBA00022741"/>
    </source>
</evidence>
<dbReference type="InterPro" id="IPR003439">
    <property type="entry name" value="ABC_transporter-like_ATP-bd"/>
</dbReference>
<dbReference type="PANTHER" id="PTHR45772">
    <property type="entry name" value="CONSERVED COMPONENT OF ABC TRANSPORTER FOR NATURAL AMINO ACIDS-RELATED"/>
    <property type="match status" value="1"/>
</dbReference>
<dbReference type="RefSeq" id="WP_102644255.1">
    <property type="nucleotide sequence ID" value="NZ_PNYA01000003.1"/>
</dbReference>
<evidence type="ECO:0000256" key="2">
    <source>
        <dbReference type="ARBA" id="ARBA00022448"/>
    </source>
</evidence>
<evidence type="ECO:0000259" key="11">
    <source>
        <dbReference type="PROSITE" id="PS50893"/>
    </source>
</evidence>
<feature type="transmembrane region" description="Helical" evidence="10">
    <location>
        <begin position="35"/>
        <end position="54"/>
    </location>
</feature>
<keyword evidence="13" id="KW-1185">Reference proteome</keyword>
<name>A0A2N7VZT6_9BURK</name>
<dbReference type="SMART" id="SM00382">
    <property type="entry name" value="AAA"/>
    <property type="match status" value="1"/>
</dbReference>
<dbReference type="AlphaFoldDB" id="A0A2N7VZT6"/>
<dbReference type="EMBL" id="PNYA01000003">
    <property type="protein sequence ID" value="PMS22668.1"/>
    <property type="molecule type" value="Genomic_DNA"/>
</dbReference>
<feature type="domain" description="ABC transporter" evidence="11">
    <location>
        <begin position="347"/>
        <end position="593"/>
    </location>
</feature>
<keyword evidence="6" id="KW-0547">Nucleotide-binding</keyword>
<dbReference type="Pfam" id="PF02653">
    <property type="entry name" value="BPD_transp_2"/>
    <property type="match status" value="1"/>
</dbReference>
<dbReference type="FunFam" id="3.40.50.300:FF:000421">
    <property type="entry name" value="Branched-chain amino acid ABC transporter ATP-binding protein"/>
    <property type="match status" value="1"/>
</dbReference>
<dbReference type="InterPro" id="IPR043428">
    <property type="entry name" value="LivM-like"/>
</dbReference>
<keyword evidence="5 10" id="KW-0812">Transmembrane</keyword>
<dbReference type="InterPro" id="IPR001851">
    <property type="entry name" value="ABC_transp_permease"/>
</dbReference>
<keyword evidence="12" id="KW-0378">Hydrolase</keyword>
<dbReference type="Pfam" id="PF00005">
    <property type="entry name" value="ABC_tran"/>
    <property type="match status" value="1"/>
</dbReference>
<evidence type="ECO:0000256" key="4">
    <source>
        <dbReference type="ARBA" id="ARBA00022519"/>
    </source>
</evidence>
<evidence type="ECO:0000313" key="13">
    <source>
        <dbReference type="Proteomes" id="UP000235616"/>
    </source>
</evidence>
<dbReference type="GO" id="GO:0015658">
    <property type="term" value="F:branched-chain amino acid transmembrane transporter activity"/>
    <property type="evidence" value="ECO:0007669"/>
    <property type="project" value="InterPro"/>
</dbReference>
<dbReference type="GO" id="GO:0005886">
    <property type="term" value="C:plasma membrane"/>
    <property type="evidence" value="ECO:0007669"/>
    <property type="project" value="UniProtKB-SubCell"/>
</dbReference>
<dbReference type="GO" id="GO:0005524">
    <property type="term" value="F:ATP binding"/>
    <property type="evidence" value="ECO:0007669"/>
    <property type="project" value="UniProtKB-KW"/>
</dbReference>
<feature type="transmembrane region" description="Helical" evidence="10">
    <location>
        <begin position="116"/>
        <end position="133"/>
    </location>
</feature>
<sequence>MKHLFSGTKPFWAFLIILFALPVLPNPLHVSEYWITLLNYIGLYSIVALGLVLLTGVGGMTSFGQAAFVGVGAYATAFLTTQYGVSPWIALFVGIALTALVALVIGAVTMRLSGHFLPLGTIAWGLSLFYLFGNLDALGKYDGINGIPALSVLGLSLRSGRSIYYLIWVVVLIAVISIQNLLNSRPGRAIRALRGAGVMAEAMGVNTGWMRVVIFVYAAVLASISGFLYAHLQGAVNPTPFGLNHGIEYLFMAVVGGVAHVWGAILGAVILTVVQDYLQSVLPILLGQSGNFEVIVFGVLMVALLQYARQGVWPFVARWFPRGPRARSPEQAEPLARRSKPAQGEPLLVVDRARKEFGGLVAVNDVSFEVQAGQIVGLIGPNGAGKSTTFNLVTGVLQATRGAIHFRGERIDALNSREIARRGIGRTFQHVKLLPTMTVLENVAIGAHLRGSSGVWRSLARLNAKEEQRLLFEAAEQIRRVGLEQHMYDEAGSLALGQQRILEIARALCCDPTLLLLDEPAAGLRYREKQQLAELLRKLKAEGMSVLLVEHDMDFVMNLADRLVVMEFGTRIAHGLPEDVQNDPAVVEAYLGGVE</sequence>
<dbReference type="Proteomes" id="UP000235616">
    <property type="component" value="Unassembled WGS sequence"/>
</dbReference>
<evidence type="ECO:0000256" key="3">
    <source>
        <dbReference type="ARBA" id="ARBA00022475"/>
    </source>
</evidence>
<comment type="subcellular location">
    <subcellularLocation>
        <location evidence="1">Cell membrane</location>
        <topology evidence="1">Multi-pass membrane protein</topology>
    </subcellularLocation>
</comment>
<evidence type="ECO:0000256" key="5">
    <source>
        <dbReference type="ARBA" id="ARBA00022692"/>
    </source>
</evidence>
<dbReference type="InterPro" id="IPR027417">
    <property type="entry name" value="P-loop_NTPase"/>
</dbReference>
<evidence type="ECO:0000256" key="10">
    <source>
        <dbReference type="SAM" id="Phobius"/>
    </source>
</evidence>
<evidence type="ECO:0000256" key="9">
    <source>
        <dbReference type="ARBA" id="ARBA00023136"/>
    </source>
</evidence>
<dbReference type="SUPFAM" id="SSF52540">
    <property type="entry name" value="P-loop containing nucleoside triphosphate hydrolases"/>
    <property type="match status" value="1"/>
</dbReference>
<gene>
    <name evidence="12" type="ORF">C0Z18_05000</name>
</gene>
<keyword evidence="9 10" id="KW-0472">Membrane</keyword>
<keyword evidence="3" id="KW-1003">Cell membrane</keyword>
<evidence type="ECO:0000313" key="12">
    <source>
        <dbReference type="EMBL" id="PMS22668.1"/>
    </source>
</evidence>
<accession>A0A2N7VZT6</accession>
<dbReference type="InterPro" id="IPR051120">
    <property type="entry name" value="ABC_AA/LPS_Transport"/>
</dbReference>
<organism evidence="12 13">
    <name type="scientific">Trinickia dabaoshanensis</name>
    <dbReference type="NCBI Taxonomy" id="564714"/>
    <lineage>
        <taxon>Bacteria</taxon>
        <taxon>Pseudomonadati</taxon>
        <taxon>Pseudomonadota</taxon>
        <taxon>Betaproteobacteria</taxon>
        <taxon>Burkholderiales</taxon>
        <taxon>Burkholderiaceae</taxon>
        <taxon>Trinickia</taxon>
    </lineage>
</organism>
<dbReference type="GO" id="GO:0016887">
    <property type="term" value="F:ATP hydrolysis activity"/>
    <property type="evidence" value="ECO:0007669"/>
    <property type="project" value="InterPro"/>
</dbReference>
<keyword evidence="7" id="KW-0067">ATP-binding</keyword>
<feature type="transmembrane region" description="Helical" evidence="10">
    <location>
        <begin position="209"/>
        <end position="229"/>
    </location>
</feature>
<evidence type="ECO:0000256" key="7">
    <source>
        <dbReference type="ARBA" id="ARBA00022840"/>
    </source>
</evidence>
<reference evidence="12 13" key="1">
    <citation type="submission" date="2018-01" db="EMBL/GenBank/DDBJ databases">
        <title>Whole genome analyses suggest that Burkholderia sensu lato contains two further novel genera in the rhizoxinica-symbiotica group Mycetohabitans gen. nov., and Trinickia gen. nov.: implications for the evolution of diazotrophy and nodulation in the Burkholderiaceae.</title>
        <authorList>
            <person name="Estrada-de los Santos P."/>
            <person name="Palmer M."/>
            <person name="Chavez-Ramirez B."/>
            <person name="Beukes C."/>
            <person name="Steenkamp E.T."/>
            <person name="Hirsch A.M."/>
            <person name="Manyaka P."/>
            <person name="Maluk M."/>
            <person name="Lafos M."/>
            <person name="Crook M."/>
            <person name="Gross E."/>
            <person name="Simon M.F."/>
            <person name="Bueno dos Reis Junior F."/>
            <person name="Poole P.S."/>
            <person name="Venter S.N."/>
            <person name="James E.K."/>
        </authorList>
    </citation>
    <scope>NUCLEOTIDE SEQUENCE [LARGE SCALE GENOMIC DNA]</scope>
    <source>
        <strain evidence="12 13">GIMN1.004</strain>
    </source>
</reference>
<feature type="transmembrane region" description="Helical" evidence="10">
    <location>
        <begin position="249"/>
        <end position="274"/>
    </location>
</feature>
<dbReference type="InterPro" id="IPR032823">
    <property type="entry name" value="BCA_ABC_TP_C"/>
</dbReference>
<feature type="transmembrane region" description="Helical" evidence="10">
    <location>
        <begin position="281"/>
        <end position="305"/>
    </location>
</feature>
<dbReference type="InterPro" id="IPR003593">
    <property type="entry name" value="AAA+_ATPase"/>
</dbReference>
<dbReference type="CDD" id="cd03219">
    <property type="entry name" value="ABC_Mj1267_LivG_branched"/>
    <property type="match status" value="1"/>
</dbReference>
<evidence type="ECO:0000256" key="1">
    <source>
        <dbReference type="ARBA" id="ARBA00004651"/>
    </source>
</evidence>
<comment type="caution">
    <text evidence="12">The sequence shown here is derived from an EMBL/GenBank/DDBJ whole genome shotgun (WGS) entry which is preliminary data.</text>
</comment>
<feature type="transmembrane region" description="Helical" evidence="10">
    <location>
        <begin position="89"/>
        <end position="109"/>
    </location>
</feature>
<proteinExistence type="predicted"/>
<dbReference type="PROSITE" id="PS50893">
    <property type="entry name" value="ABC_TRANSPORTER_2"/>
    <property type="match status" value="1"/>
</dbReference>
<evidence type="ECO:0000256" key="8">
    <source>
        <dbReference type="ARBA" id="ARBA00022989"/>
    </source>
</evidence>
<dbReference type="PANTHER" id="PTHR45772:SF2">
    <property type="entry name" value="ABC TRANSPORTER ATP-BINDING PROTEIN"/>
    <property type="match status" value="1"/>
</dbReference>
<dbReference type="OrthoDB" id="5290247at2"/>
<keyword evidence="2" id="KW-0813">Transport</keyword>